<dbReference type="EMBL" id="GBXM01046865">
    <property type="protein sequence ID" value="JAH61712.1"/>
    <property type="molecule type" value="Transcribed_RNA"/>
</dbReference>
<accession>A0A0E9U7I6</accession>
<reference evidence="1" key="2">
    <citation type="journal article" date="2015" name="Fish Shellfish Immunol.">
        <title>Early steps in the European eel (Anguilla anguilla)-Vibrio vulnificus interaction in the gills: Role of the RtxA13 toxin.</title>
        <authorList>
            <person name="Callol A."/>
            <person name="Pajuelo D."/>
            <person name="Ebbesson L."/>
            <person name="Teles M."/>
            <person name="MacKenzie S."/>
            <person name="Amaro C."/>
        </authorList>
    </citation>
    <scope>NUCLEOTIDE SEQUENCE</scope>
</reference>
<organism evidence="1">
    <name type="scientific">Anguilla anguilla</name>
    <name type="common">European freshwater eel</name>
    <name type="synonym">Muraena anguilla</name>
    <dbReference type="NCBI Taxonomy" id="7936"/>
    <lineage>
        <taxon>Eukaryota</taxon>
        <taxon>Metazoa</taxon>
        <taxon>Chordata</taxon>
        <taxon>Craniata</taxon>
        <taxon>Vertebrata</taxon>
        <taxon>Euteleostomi</taxon>
        <taxon>Actinopterygii</taxon>
        <taxon>Neopterygii</taxon>
        <taxon>Teleostei</taxon>
        <taxon>Anguilliformes</taxon>
        <taxon>Anguillidae</taxon>
        <taxon>Anguilla</taxon>
    </lineage>
</organism>
<proteinExistence type="predicted"/>
<evidence type="ECO:0000313" key="1">
    <source>
        <dbReference type="EMBL" id="JAH61712.1"/>
    </source>
</evidence>
<reference evidence="1" key="1">
    <citation type="submission" date="2014-11" db="EMBL/GenBank/DDBJ databases">
        <authorList>
            <person name="Amaro Gonzalez C."/>
        </authorList>
    </citation>
    <scope>NUCLEOTIDE SEQUENCE</scope>
</reference>
<name>A0A0E9U7I6_ANGAN</name>
<sequence length="22" mass="2488">MNKVVSVGLLFFSDLLHTVQCH</sequence>
<dbReference type="AlphaFoldDB" id="A0A0E9U7I6"/>
<protein>
    <submittedName>
        <fullName evidence="1">Uncharacterized protein</fullName>
    </submittedName>
</protein>